<feature type="compositionally biased region" description="Low complexity" evidence="2">
    <location>
        <begin position="14"/>
        <end position="35"/>
    </location>
</feature>
<feature type="compositionally biased region" description="Polar residues" evidence="2">
    <location>
        <begin position="239"/>
        <end position="248"/>
    </location>
</feature>
<feature type="region of interest" description="Disordered" evidence="2">
    <location>
        <begin position="3155"/>
        <end position="3199"/>
    </location>
</feature>
<dbReference type="PANTHER" id="PTHR24216:SF65">
    <property type="entry name" value="PAXILLIN-LIKE PROTEIN 1"/>
    <property type="match status" value="1"/>
</dbReference>
<evidence type="ECO:0000256" key="2">
    <source>
        <dbReference type="SAM" id="MobiDB-lite"/>
    </source>
</evidence>
<feature type="region of interest" description="Disordered" evidence="2">
    <location>
        <begin position="225"/>
        <end position="248"/>
    </location>
</feature>
<feature type="compositionally biased region" description="Polar residues" evidence="2">
    <location>
        <begin position="53"/>
        <end position="80"/>
    </location>
</feature>
<evidence type="ECO:0000313" key="5">
    <source>
        <dbReference type="Proteomes" id="UP001165060"/>
    </source>
</evidence>
<feature type="region of interest" description="Disordered" evidence="2">
    <location>
        <begin position="2802"/>
        <end position="2865"/>
    </location>
</feature>
<proteinExistence type="predicted"/>
<feature type="compositionally biased region" description="Basic residues" evidence="2">
    <location>
        <begin position="43"/>
        <end position="52"/>
    </location>
</feature>
<feature type="compositionally biased region" description="Acidic residues" evidence="2">
    <location>
        <begin position="3184"/>
        <end position="3195"/>
    </location>
</feature>
<evidence type="ECO:0000259" key="3">
    <source>
        <dbReference type="SMART" id="SM00333"/>
    </source>
</evidence>
<dbReference type="Gene3D" id="2.30.30.140">
    <property type="match status" value="2"/>
</dbReference>
<reference evidence="4 5" key="1">
    <citation type="journal article" date="2023" name="Commun. Biol.">
        <title>Genome analysis of Parmales, the sister group of diatoms, reveals the evolutionary specialization of diatoms from phago-mixotrophs to photoautotrophs.</title>
        <authorList>
            <person name="Ban H."/>
            <person name="Sato S."/>
            <person name="Yoshikawa S."/>
            <person name="Yamada K."/>
            <person name="Nakamura Y."/>
            <person name="Ichinomiya M."/>
            <person name="Sato N."/>
            <person name="Blanc-Mathieu R."/>
            <person name="Endo H."/>
            <person name="Kuwata A."/>
            <person name="Ogata H."/>
        </authorList>
    </citation>
    <scope>NUCLEOTIDE SEQUENCE [LARGE SCALE GENOMIC DNA]</scope>
</reference>
<dbReference type="EMBL" id="BRYB01003543">
    <property type="protein sequence ID" value="GMI38494.1"/>
    <property type="molecule type" value="Genomic_DNA"/>
</dbReference>
<feature type="region of interest" description="Disordered" evidence="2">
    <location>
        <begin position="1"/>
        <end position="84"/>
    </location>
</feature>
<keyword evidence="1" id="KW-0175">Coiled coil</keyword>
<feature type="compositionally biased region" description="Basic and acidic residues" evidence="2">
    <location>
        <begin position="2803"/>
        <end position="2816"/>
    </location>
</feature>
<dbReference type="CDD" id="cd04508">
    <property type="entry name" value="Tudor_SF"/>
    <property type="match status" value="1"/>
</dbReference>
<feature type="coiled-coil region" evidence="1">
    <location>
        <begin position="879"/>
        <end position="913"/>
    </location>
</feature>
<evidence type="ECO:0000313" key="4">
    <source>
        <dbReference type="EMBL" id="GMI38494.1"/>
    </source>
</evidence>
<evidence type="ECO:0000256" key="1">
    <source>
        <dbReference type="SAM" id="Coils"/>
    </source>
</evidence>
<accession>A0ABQ6N1M3</accession>
<feature type="compositionally biased region" description="Basic and acidic residues" evidence="2">
    <location>
        <begin position="2833"/>
        <end position="2858"/>
    </location>
</feature>
<dbReference type="InterPro" id="IPR002999">
    <property type="entry name" value="Tudor"/>
</dbReference>
<feature type="region of interest" description="Disordered" evidence="2">
    <location>
        <begin position="1385"/>
        <end position="1408"/>
    </location>
</feature>
<feature type="compositionally biased region" description="Acidic residues" evidence="2">
    <location>
        <begin position="2914"/>
        <end position="2938"/>
    </location>
</feature>
<gene>
    <name evidence="4" type="ORF">TeGR_g4095</name>
</gene>
<sequence>MPPRPKTSHGAVNSPPKSLAPLSLSPKAHPSGTSSSPPPPSSSKKRNPKKKLMSQTAPLPASSHSPQHPLAATQTISSTPSPAPSVTCRCFTSKMCSHCAPIQSWMQSDLPLRPLLQRMDPVDRDPTDLGVLHPALVDTNPSSLVASVVGDTETLLRAFEERKNGDMSDLVSPLRAWNATSGSASAPAGATAEGFGVTDAAAAAEYGGGEAFPIADEEQLMSTMPVGSGAAAGNKQSRRNSASLTATSGVGPMPVSKFQSRFYNSPAPPLGHFFEGDETTRPTTAPGPLHPPTPKAVTYHRGTAQSLSTAALKNTASSASLGRMRLKKEQTVTAEAGSVPEDLLLTELVGQTYRLVRAALPWQAQSCPRAFEDVEVCRHALFQKTESALQKGYKRRELRLEKEFATESTARRAEVSRQEQERVALAEETSQSVAKLVMDAESDRVGFHDELQAALSRRRAAAHLQELDALDRDNFEREVKFEHESRSSVDAMATRGLATMKSQQGRSAAAELSQQKTDKYEAREDSYLWLSAAGEAARAKFFASSEETRLSSEILAAADMADQLADEEITTIKAEFRTEYDRLSDAHAKQDLQLRTLSRVNFALSKGASETIARQLRSFLSSNDSPSDRVSLFWEIKTSVDRFNQRRRMFEASHREDLRKLSDDKKTRVKSLSSFKKSGLEEKSAAVDAEKVRAKSFADETMAGFFDFVSSSAAAAEAHYIEAIQLLLQSRQRDARRTELFSTETERFREAEYDIAAKTYEKACEKYAMVHQSHEQFQEKIYEGLVAQDAKNMELYESIDEDLKSSLDWMEMQATAVIMAQQNILDVQQELIHESLFQTFVEHHESEVFPLPLAGMFSESTKILKSTVREHSNSVHESVLADQAALDEYEREKAAAEAAVKKWEEEHAAAAAEAGAAAIAEATAEAVAAARFMTSVPPARFRLPGSTAPPLKKGQAVEGKYRGGSRWYSAKIAKVREDKYDLNYDDGELEKGVPRQNIRVEALYKANKKSKWFSGEITTVKQRLILSSTVSASLYGITYEDGETENDVKEELVRLKTALFLPAKVAAVNADGSIDAELCVEWIEYFDEDQNAQYFYNETSGESVWKDDATQELMDQVQAEKEAFDAYDALCPLPSFVPSPAAPNPALDIPSIPPAPALSAPPYNSPLRSNPRFASTSESNLERVDSFFHQRLATIDHESQKFCAEFDNTLANEEKTLAEQHGSLKERTADLWLSMEQQQREFARSQKDGIGTFSAEQRNMIGARGDDALIHETISFWNTREVQHKMLVDGILDESSSGEAMAINLALSATKKSSVCLAQRERQTPASDVSEKVALATLAEAVAENFLESCSLSSSPLVIPLDELFKVDAVQDLPPHVVSAALAASEAPPPPLPHGSSHHSPTRSSSSSLHNMQLPYFNVQAFTNKIGEIQATKSSMDDVVASFEAGLRGPEEQTWADFQYTVGVAIEDEVDTLVNLTLSTIAAALSSALALSPVSYYQALKYSAASATLSAGDTFFLLASYMSTRTSATPELLRTLWMPSLQHAAKMSFVASGQVATPSSFSPQDAHNPPPYLLAFLQDAFSKELARNRDLSPELPETNLSVDLVAAVLSTTPPFLLPKPFATAVISHAALSTTRIVPESQVFPPSYAFEVADARTTATIMHSVGTVLSATFLKSLSPLAEKQIEFLTTEVAKTTSLDDCLADYEGQGDTPKRQKHVHHARRVMDANILHDLLALGDNWDVEALFQTFDEVSGNDEPDKHISHASSVALISLGQFLREPNEHEIRLVNQNSRHLGFKNRVFVDFRSLSAAAPLVVTAVLRRYDAATTCVRNAEFASDVQALDNESVESLDVVGLMRRRLNREFTKMNATRVLAEDETFRTLNHLRTTLLKISNGFEQQRIKNFIKDHDAFNEHQATNVGTLATVCEKQQTRLGAFKEATLDKLRANAQTEILLVKEFRKSAKECVGSFNGELEELLRETEKIFLKSVEFHSKLGEDVVATFENHAYKQNSESLFKAAEKLVADSLESVKARTAENAAKFAEQEIAYKTSAEAANVKLAKALSEAAKSVFEEVELQLAEVSEATKERLNKIDEEMEDAKLKSHKIMANAELEVSAKAKEDVEAAAKMGGQDRFSAVSAKLNNDSTGLIMQGATDAATKLFDDVTASTTKIEEEVNGIAQKLPERITLLIRSLDDKLDGIRVEEKARCDSAAAEIAGALSRYVSMQETMITSAGEAALAAVKGLFSDNFAVVEREEKEMIAKIEAKVVENHMAEVASFGECKQRMLEWSKNANKEGAASSDRIFESVLVRSDKASEDEMQFLVTCHDALTTLGSERVGLLKDDYNSQVDSQVEEALDFSGEQATTMVACSNERSVRMLLASMVHQVESLGVGEESYKELLEKEAVQDDAIASKEEVLRKEFTEKMEATFKAQENKKRRNTDTALVNTQSVCSSLNNDAKKKSDLSKSMSEGASLQMQEMEKVAAARRKSLFFELQEKRRAEAENMIEQGYTKMAPLDLKAWSARLEEDMKARGGMSENADNWMVLRFKGEKFSHSNESSLVGWSGPTRNFFVVLFGFDQDTEEKMELGRTEIVVDTESPNFEKLLKVSKHSHDCSRMTVGLYSADLKNSSEAVEDHTRLDEHEFTYEQFVKTSRCEMQFPLSDGLLSVEGWTARKRDLDQDKALESKGLLVLGKIDGVVGKKGARTLRMEEAPAVSKEFVETVFKGALEKWEEAQLENARVEASKRSRARNHTVGHKGVGMLLAEMEEMEEVKELEKAEEGGRDRIHTVGHSAAGDAIRAMEQAEAQKEQEKAEEMGGRTRTHTVNHSSAQDALKAFEEHELENETEKAEEIAGNRERVHTIHHSSAMEAVKAIEEAEDEAERDKADDIASNRARAHTVNHTSAAAAIAALADGQEVAEEEDDSEDEEEEEEEEEEEGAGGEEKKEDNTFVGDEGSLGGGSYATLNGGSLATGSVATTHLEVVPIDGKEWLIDATTGKAYRHDAEQEFVGKLGEDGHLDFDAVDSSDDEGEDQAAELEKAKGMGARTRTHTVGHRSAPAATAELVGSGVESSVETSAVGGGVHLEGSVETTGTALEVTMIDGVEYLVQKGKTSKVYTHDDDQIFVGKLVGGVIDTGADDSSDEESEAADDETQLVESVATPPSSANKVGLVPPSGEANVRGSMGGGEEESSDEESSDEELHLQTIDGTQYLVDLESKKVYEHNADQTFVGKLFKGAIDRNAVDSSDEEDSEFEQ</sequence>
<feature type="domain" description="Tudor" evidence="3">
    <location>
        <begin position="949"/>
        <end position="1006"/>
    </location>
</feature>
<keyword evidence="5" id="KW-1185">Reference proteome</keyword>
<protein>
    <recommendedName>
        <fullName evidence="3">Tudor domain-containing protein</fullName>
    </recommendedName>
</protein>
<dbReference type="Proteomes" id="UP001165060">
    <property type="component" value="Unassembled WGS sequence"/>
</dbReference>
<dbReference type="PANTHER" id="PTHR24216">
    <property type="entry name" value="PAXILLIN-RELATED"/>
    <property type="match status" value="1"/>
</dbReference>
<name>A0ABQ6N1M3_9STRA</name>
<dbReference type="SMART" id="SM00333">
    <property type="entry name" value="TUDOR"/>
    <property type="match status" value="1"/>
</dbReference>
<feature type="region of interest" description="Disordered" evidence="2">
    <location>
        <begin position="2910"/>
        <end position="2958"/>
    </location>
</feature>
<organism evidence="4 5">
    <name type="scientific">Tetraparma gracilis</name>
    <dbReference type="NCBI Taxonomy" id="2962635"/>
    <lineage>
        <taxon>Eukaryota</taxon>
        <taxon>Sar</taxon>
        <taxon>Stramenopiles</taxon>
        <taxon>Ochrophyta</taxon>
        <taxon>Bolidophyceae</taxon>
        <taxon>Parmales</taxon>
        <taxon>Triparmaceae</taxon>
        <taxon>Tetraparma</taxon>
    </lineage>
</organism>
<comment type="caution">
    <text evidence="4">The sequence shown here is derived from an EMBL/GenBank/DDBJ whole genome shotgun (WGS) entry which is preliminary data.</text>
</comment>